<dbReference type="PANTHER" id="PTHR43861:SF5">
    <property type="entry name" value="BLL5978 PROTEIN"/>
    <property type="match status" value="1"/>
</dbReference>
<organism evidence="3 4">
    <name type="scientific">Desulfovibrio fairfieldensis</name>
    <dbReference type="NCBI Taxonomy" id="44742"/>
    <lineage>
        <taxon>Bacteria</taxon>
        <taxon>Pseudomonadati</taxon>
        <taxon>Thermodesulfobacteriota</taxon>
        <taxon>Desulfovibrionia</taxon>
        <taxon>Desulfovibrionales</taxon>
        <taxon>Desulfovibrionaceae</taxon>
        <taxon>Desulfovibrio</taxon>
    </lineage>
</organism>
<protein>
    <recommendedName>
        <fullName evidence="5">SAM-dependent methyltransferase</fullName>
    </recommendedName>
</protein>
<dbReference type="STRING" id="44742.AXF13_13935"/>
<feature type="domain" description="C-methyltransferase" evidence="2">
    <location>
        <begin position="252"/>
        <end position="408"/>
    </location>
</feature>
<sequence length="413" mass="46330">MECSSYSRNTCRLCGSSDVSVFLPLAASPIADAYVPKEKLEQSQPLFPMDVWICLNCGHVQLLDVVNPDHIYREYLYITHSSPGLVDYYREYAHQMAAFASLAKSDLVIDIGSNDGALLSTFQRLGMRVLGIDPARKIAAKATREGIPTIPEFLTPELAAHIRQTHGPAQMVTANNIAANVDDVRSLFESVEILLADKGLFVLESGYWFDIVNNMLFDTIYHEHLSYFSILPLQQFVKSTPFTMVHALHTPSKGGCLRYVFAKRQTSRPVSSQLESMAESESRFGLNTLRTNLAYAERVAQCRCDVRTHLARLRDEGKNIAAYGASNTTTTLFYYFGLAEYIPYIVDDNPIKIGSYSPGLHLPVLSPSVIYERKPDCIFIAAWRFANLIIERHPQYADIGGQWFIPLPEVTLL</sequence>
<dbReference type="EMBL" id="CP014229">
    <property type="protein sequence ID" value="AMD91134.1"/>
    <property type="molecule type" value="Genomic_DNA"/>
</dbReference>
<keyword evidence="4" id="KW-1185">Reference proteome</keyword>
<dbReference type="KEGG" id="dfi:AXF13_13935"/>
<gene>
    <name evidence="3" type="ORF">AXF13_13935</name>
</gene>
<evidence type="ECO:0000313" key="3">
    <source>
        <dbReference type="EMBL" id="AMD91134.1"/>
    </source>
</evidence>
<reference evidence="4" key="1">
    <citation type="submission" date="2016-02" db="EMBL/GenBank/DDBJ databases">
        <authorList>
            <person name="Holder M.E."/>
            <person name="Ajami N.J."/>
            <person name="Petrosino J.F."/>
        </authorList>
    </citation>
    <scope>NUCLEOTIDE SEQUENCE [LARGE SCALE GENOMIC DNA]</scope>
    <source>
        <strain evidence="4">CCUG 45958</strain>
    </source>
</reference>
<dbReference type="InterPro" id="IPR013691">
    <property type="entry name" value="MeTrfase_14"/>
</dbReference>
<dbReference type="Pfam" id="PF08484">
    <property type="entry name" value="Methyltransf_14"/>
    <property type="match status" value="1"/>
</dbReference>
<name>A0A0X8JLU2_9BACT</name>
<dbReference type="Proteomes" id="UP000069241">
    <property type="component" value="Chromosome"/>
</dbReference>
<evidence type="ECO:0000259" key="1">
    <source>
        <dbReference type="Pfam" id="PF08421"/>
    </source>
</evidence>
<dbReference type="Pfam" id="PF13489">
    <property type="entry name" value="Methyltransf_23"/>
    <property type="match status" value="1"/>
</dbReference>
<dbReference type="Gene3D" id="6.20.50.110">
    <property type="entry name" value="Methyltransferase, zinc-binding domain"/>
    <property type="match status" value="1"/>
</dbReference>
<evidence type="ECO:0008006" key="5">
    <source>
        <dbReference type="Google" id="ProtNLM"/>
    </source>
</evidence>
<feature type="domain" description="Methyltransferase putative zinc binding" evidence="1">
    <location>
        <begin position="11"/>
        <end position="72"/>
    </location>
</feature>
<dbReference type="Gene3D" id="3.40.50.720">
    <property type="entry name" value="NAD(P)-binding Rossmann-like Domain"/>
    <property type="match status" value="1"/>
</dbReference>
<dbReference type="Pfam" id="PF08421">
    <property type="entry name" value="Methyltransf_13"/>
    <property type="match status" value="1"/>
</dbReference>
<proteinExistence type="predicted"/>
<dbReference type="SUPFAM" id="SSF53335">
    <property type="entry name" value="S-adenosyl-L-methionine-dependent methyltransferases"/>
    <property type="match status" value="1"/>
</dbReference>
<evidence type="ECO:0000313" key="4">
    <source>
        <dbReference type="Proteomes" id="UP000069241"/>
    </source>
</evidence>
<dbReference type="AlphaFoldDB" id="A0A0X8JLU2"/>
<dbReference type="RefSeq" id="WP_062254149.1">
    <property type="nucleotide sequence ID" value="NZ_CP014229.1"/>
</dbReference>
<dbReference type="InterPro" id="IPR029063">
    <property type="entry name" value="SAM-dependent_MTases_sf"/>
</dbReference>
<dbReference type="Gene3D" id="3.40.50.150">
    <property type="entry name" value="Vaccinia Virus protein VP39"/>
    <property type="match status" value="1"/>
</dbReference>
<evidence type="ECO:0000259" key="2">
    <source>
        <dbReference type="Pfam" id="PF08484"/>
    </source>
</evidence>
<accession>A0A0X8JLU2</accession>
<dbReference type="PANTHER" id="PTHR43861">
    <property type="entry name" value="TRANS-ACONITATE 2-METHYLTRANSFERASE-RELATED"/>
    <property type="match status" value="1"/>
</dbReference>
<dbReference type="InterPro" id="IPR038576">
    <property type="entry name" value="Methyltransf_Zn-bd_dom_put_sf"/>
</dbReference>
<dbReference type="InterPro" id="IPR013630">
    <property type="entry name" value="Methyltransf_Zn-bd_dom_put"/>
</dbReference>